<dbReference type="PIR" id="T02206">
    <property type="entry name" value="T02206"/>
</dbReference>
<dbReference type="Pfam" id="PF25597">
    <property type="entry name" value="SH3_retrovirus"/>
    <property type="match status" value="1"/>
</dbReference>
<dbReference type="InterPro" id="IPR013103">
    <property type="entry name" value="RVT_2"/>
</dbReference>
<feature type="region of interest" description="Disordered" evidence="5">
    <location>
        <begin position="712"/>
        <end position="797"/>
    </location>
</feature>
<dbReference type="MEROPS" id="A11.002"/>
<dbReference type="InterPro" id="IPR001584">
    <property type="entry name" value="Integrase_cat-core"/>
</dbReference>
<dbReference type="PROSITE" id="PS50994">
    <property type="entry name" value="INTEGRASE"/>
    <property type="match status" value="1"/>
</dbReference>
<dbReference type="InterPro" id="IPR043502">
    <property type="entry name" value="DNA/RNA_pol_sf"/>
</dbReference>
<evidence type="ECO:0000256" key="3">
    <source>
        <dbReference type="ARBA" id="ARBA00022750"/>
    </source>
</evidence>
<dbReference type="SUPFAM" id="SSF56672">
    <property type="entry name" value="DNA/RNA polymerases"/>
    <property type="match status" value="1"/>
</dbReference>
<dbReference type="CDD" id="cd09272">
    <property type="entry name" value="RNase_HI_RT_Ty1"/>
    <property type="match status" value="1"/>
</dbReference>
<dbReference type="PANTHER" id="PTHR42648">
    <property type="entry name" value="TRANSPOSASE, PUTATIVE-RELATED"/>
    <property type="match status" value="1"/>
</dbReference>
<dbReference type="InterPro" id="IPR039537">
    <property type="entry name" value="Retrotran_Ty1/copia-like"/>
</dbReference>
<dbReference type="InterPro" id="IPR036875">
    <property type="entry name" value="Znf_CCHC_sf"/>
</dbReference>
<dbReference type="InterPro" id="IPR057670">
    <property type="entry name" value="SH3_retrovirus"/>
</dbReference>
<dbReference type="Pfam" id="PF22936">
    <property type="entry name" value="Pol_BBD"/>
    <property type="match status" value="1"/>
</dbReference>
<dbReference type="InterPro" id="IPR036397">
    <property type="entry name" value="RNaseH_sf"/>
</dbReference>
<dbReference type="Gene3D" id="3.30.420.10">
    <property type="entry name" value="Ribonuclease H-like superfamily/Ribonuclease H"/>
    <property type="match status" value="1"/>
</dbReference>
<accession>Q9ZRJ0</accession>
<dbReference type="InterPro" id="IPR025724">
    <property type="entry name" value="GAG-pre-integrase_dom"/>
</dbReference>
<reference evidence="7" key="2">
    <citation type="submission" date="1996-01" db="EMBL/GenBank/DDBJ databases">
        <title>Autonomous Transposition of the Tobacco Retrotransposon Tto1 in Rice.</title>
        <authorList>
            <person name="Hirochika H."/>
            <person name="Otsuki H."/>
            <person name="Yoshikawa M."/>
            <person name="Otsuki Y."/>
            <person name="Takeda S."/>
        </authorList>
    </citation>
    <scope>NUCLEOTIDE SEQUENCE</scope>
    <source>
        <strain evidence="7">BY-2</strain>
    </source>
</reference>
<keyword evidence="2" id="KW-0479">Metal-binding</keyword>
<protein>
    <submittedName>
        <fullName evidence="7">Retrotransposon Tto1 DNA</fullName>
    </submittedName>
</protein>
<dbReference type="GO" id="GO:0006508">
    <property type="term" value="P:proteolysis"/>
    <property type="evidence" value="ECO:0007669"/>
    <property type="project" value="UniProtKB-KW"/>
</dbReference>
<dbReference type="InterPro" id="IPR054722">
    <property type="entry name" value="PolX-like_BBD"/>
</dbReference>
<dbReference type="GO" id="GO:0015074">
    <property type="term" value="P:DNA integration"/>
    <property type="evidence" value="ECO:0007669"/>
    <property type="project" value="InterPro"/>
</dbReference>
<dbReference type="Pfam" id="PF13976">
    <property type="entry name" value="gag_pre-integrs"/>
    <property type="match status" value="1"/>
</dbReference>
<keyword evidence="4" id="KW-0378">Hydrolase</keyword>
<evidence type="ECO:0000256" key="4">
    <source>
        <dbReference type="ARBA" id="ARBA00022801"/>
    </source>
</evidence>
<dbReference type="Pfam" id="PF14223">
    <property type="entry name" value="Retrotran_gag_2"/>
    <property type="match status" value="1"/>
</dbReference>
<evidence type="ECO:0000256" key="1">
    <source>
        <dbReference type="ARBA" id="ARBA00022670"/>
    </source>
</evidence>
<sequence length="1338" mass="153175">MEARTSKMVNLNGTNYHLWRNKMKDLLFVTKMHLPVFSSQKPEDKSDEDWEFEHNQVCGYIRQFVEDNVYNHISGVTHARSLWDKLEELYASKTGNNKLFYLTKLMQVKYVEGTTVADHLNEIQGIVDQLSGMGIKFDDEVLALMVLATLPESWETLKVSITNSAPNGVVNMETVKSGILNEEMRRRSQGTSSSQSEVLAVTTRGRSQNKSQSNRDKSRGKSNKFANVECHYCKKKGHIKRFCRQFQNDQKKNKGKKVKPEESSDDETNSFGEFNVVYDDDIINLTTQEMTWVIDSGATIHATPRRELFSSYTLGDFGRVKMGNANFSTVVGKGDVCLETMNGMKLLLRDVRHVPDMRLNLISVDKLDEEGYCNTFHNGQWKLTKGSLMVARGTKQSKLYVTQASISQQVINVAENDSNIKLWHRRLGHMSEKSMARLVKKNALPGLNQIQLKKCADCLAGKQNRVSFKRFPPSRRQNVLDLVHSDVCGPFKKSLGGARYFVTFIDDHSRKTWVYTLKTKDQVFQVFKQFLTLVERETGKKLKCIRTDNGGEYQGQFDAYCKEHGIRHQFTPPKTPQLNGLAERMNRTLIERTRCLLSHSKLPKAFWGEALVTAAYVLNHSPCVPLQYKAPEKIWLGRDISYDQLRVFGCKAYVHVPKDERSKLDVKTRECVFIGYGQDMLGYKFYDPVEKKLVRSRDVVFVEDQTIEDIDKVEKSTDDSAEFELPPTVVPRQVGDDVQDNQPEAPGLPNEDELADTEGNEDNGDDDADEEDQPQPPILNNPPYHTRSGRVVQQSTRYSPHEYVLLTDGGEPDSFEEAIDDEHKEKWIEAMQDEIKSLHENKTFELVKLPKGKRALKNKWVFKMKHDEHNSLPRFKARLVVKGFNQRKGIDFDEIFSPVVKMTSIRTVLGLAASLNLEVEQMDVKTAFLHGDLEEEIYMEQPDGFQQKGKEDYVCRLRKSLYGLKQAPRQWYKKFESVMGQHGYKKTTSDHCVFAQKFSDDDFIILLLYVDDMLIVGRNVSRINSLKEQLSKFFAMKDLGPAKQILGMRIMRDREAKKLWLSQEKYIEKVLQRFNMEKTKAVSCPLANHFRLSTKQSPSTDDERRKMERIPYASAVGSLMYAMVCTRPDIAHAVGVVSRFLSNPGKEHWDAVKWILRYLRGTSKLCLCFGEDNPVLVGYTDADMAGDVDSRKSTSGYLINFSGGAVSWQSKLQKCVALSTTEAEFIAATEACKELIWMKKFLTELGFSQDGYQLFCDSQSAIHLAKNASFHSRSKHIDVRYNWIRDVLEKKMLRLEKIHTDENGSDMLTKTLPKGKFEFCREAAGIVDPPYSWKGENC</sequence>
<reference evidence="7" key="1">
    <citation type="journal article" date="1996" name="Plant Cell">
        <title>Autonomous transposition of the tobacco retrotransposon Tto1 in rice.</title>
        <authorList>
            <person name="Hirochika H."/>
            <person name="Otsuki H."/>
            <person name="Yoshikawa M."/>
            <person name="Otsuki Y."/>
            <person name="Sugimoto K."/>
            <person name="Takeda S."/>
        </authorList>
    </citation>
    <scope>NUCLEOTIDE SEQUENCE</scope>
    <source>
        <strain evidence="7">BY-2</strain>
    </source>
</reference>
<evidence type="ECO:0000256" key="5">
    <source>
        <dbReference type="SAM" id="MobiDB-lite"/>
    </source>
</evidence>
<dbReference type="Pfam" id="PF07727">
    <property type="entry name" value="RVT_2"/>
    <property type="match status" value="1"/>
</dbReference>
<dbReference type="GO" id="GO:0004190">
    <property type="term" value="F:aspartic-type endopeptidase activity"/>
    <property type="evidence" value="ECO:0007669"/>
    <property type="project" value="UniProtKB-KW"/>
</dbReference>
<dbReference type="InterPro" id="IPR012337">
    <property type="entry name" value="RNaseH-like_sf"/>
</dbReference>
<name>Q9ZRJ0_TOBAC</name>
<organism evidence="7">
    <name type="scientific">Nicotiana tabacum</name>
    <name type="common">Common tobacco</name>
    <dbReference type="NCBI Taxonomy" id="4097"/>
    <lineage>
        <taxon>Eukaryota</taxon>
        <taxon>Viridiplantae</taxon>
        <taxon>Streptophyta</taxon>
        <taxon>Embryophyta</taxon>
        <taxon>Tracheophyta</taxon>
        <taxon>Spermatophyta</taxon>
        <taxon>Magnoliopsida</taxon>
        <taxon>eudicotyledons</taxon>
        <taxon>Gunneridae</taxon>
        <taxon>Pentapetalae</taxon>
        <taxon>asterids</taxon>
        <taxon>lamiids</taxon>
        <taxon>Solanales</taxon>
        <taxon>Solanaceae</taxon>
        <taxon>Nicotianoideae</taxon>
        <taxon>Nicotianeae</taxon>
        <taxon>Nicotiana</taxon>
    </lineage>
</organism>
<evidence type="ECO:0000256" key="2">
    <source>
        <dbReference type="ARBA" id="ARBA00022723"/>
    </source>
</evidence>
<dbReference type="EMBL" id="D83003">
    <property type="protein sequence ID" value="BAA11674.1"/>
    <property type="molecule type" value="Genomic_DNA"/>
</dbReference>
<feature type="region of interest" description="Disordered" evidence="5">
    <location>
        <begin position="250"/>
        <end position="270"/>
    </location>
</feature>
<dbReference type="GO" id="GO:0008270">
    <property type="term" value="F:zinc ion binding"/>
    <property type="evidence" value="ECO:0007669"/>
    <property type="project" value="InterPro"/>
</dbReference>
<dbReference type="PANTHER" id="PTHR42648:SF28">
    <property type="entry name" value="TRANSPOSON-ENCODED PROTEIN WITH RIBONUCLEASE H-LIKE AND RETROVIRUS ZINC FINGER-LIKE DOMAINS"/>
    <property type="match status" value="1"/>
</dbReference>
<keyword evidence="3" id="KW-0064">Aspartyl protease</keyword>
<evidence type="ECO:0000313" key="7">
    <source>
        <dbReference type="EMBL" id="BAA11674.1"/>
    </source>
</evidence>
<proteinExistence type="predicted"/>
<dbReference type="SUPFAM" id="SSF53098">
    <property type="entry name" value="Ribonuclease H-like"/>
    <property type="match status" value="1"/>
</dbReference>
<dbReference type="SUPFAM" id="SSF57756">
    <property type="entry name" value="Retrovirus zinc finger-like domains"/>
    <property type="match status" value="1"/>
</dbReference>
<feature type="compositionally biased region" description="Acidic residues" evidence="5">
    <location>
        <begin position="750"/>
        <end position="773"/>
    </location>
</feature>
<dbReference type="GO" id="GO:0003676">
    <property type="term" value="F:nucleic acid binding"/>
    <property type="evidence" value="ECO:0007669"/>
    <property type="project" value="InterPro"/>
</dbReference>
<dbReference type="Pfam" id="PF00665">
    <property type="entry name" value="rve"/>
    <property type="match status" value="1"/>
</dbReference>
<feature type="region of interest" description="Disordered" evidence="5">
    <location>
        <begin position="180"/>
        <end position="222"/>
    </location>
</feature>
<feature type="domain" description="Integrase catalytic" evidence="6">
    <location>
        <begin position="468"/>
        <end position="639"/>
    </location>
</feature>
<evidence type="ECO:0000259" key="6">
    <source>
        <dbReference type="PROSITE" id="PS50994"/>
    </source>
</evidence>
<dbReference type="Gene3D" id="4.10.60.10">
    <property type="entry name" value="Zinc finger, CCHC-type"/>
    <property type="match status" value="1"/>
</dbReference>
<keyword evidence="1" id="KW-0645">Protease</keyword>